<name>A0A1X0DL65_9MYCO</name>
<evidence type="ECO:0000313" key="3">
    <source>
        <dbReference type="Proteomes" id="UP000192801"/>
    </source>
</evidence>
<accession>A0A1X0DL65</accession>
<reference evidence="2 3" key="1">
    <citation type="submission" date="2016-12" db="EMBL/GenBank/DDBJ databases">
        <title>The new phylogeny of genus Mycobacterium.</title>
        <authorList>
            <person name="Tortoli E."/>
            <person name="Trovato A."/>
            <person name="Cirillo D.M."/>
        </authorList>
    </citation>
    <scope>NUCLEOTIDE SEQUENCE [LARGE SCALE GENOMIC DNA]</scope>
    <source>
        <strain evidence="2 3">DSM 45130</strain>
    </source>
</reference>
<organism evidence="2 3">
    <name type="scientific">Mycolicibacterium insubricum</name>
    <dbReference type="NCBI Taxonomy" id="444597"/>
    <lineage>
        <taxon>Bacteria</taxon>
        <taxon>Bacillati</taxon>
        <taxon>Actinomycetota</taxon>
        <taxon>Actinomycetes</taxon>
        <taxon>Mycobacteriales</taxon>
        <taxon>Mycobacteriaceae</taxon>
        <taxon>Mycolicibacterium</taxon>
    </lineage>
</organism>
<dbReference type="Proteomes" id="UP000192801">
    <property type="component" value="Unassembled WGS sequence"/>
</dbReference>
<feature type="region of interest" description="Disordered" evidence="1">
    <location>
        <begin position="41"/>
        <end position="88"/>
    </location>
</feature>
<dbReference type="AlphaFoldDB" id="A0A1X0DL65"/>
<dbReference type="OrthoDB" id="4641978at2"/>
<keyword evidence="3" id="KW-1185">Reference proteome</keyword>
<gene>
    <name evidence="2" type="ORF">BST26_03660</name>
</gene>
<proteinExistence type="predicted"/>
<evidence type="ECO:0000313" key="2">
    <source>
        <dbReference type="EMBL" id="ORA73134.1"/>
    </source>
</evidence>
<dbReference type="RefSeq" id="WP_083029403.1">
    <property type="nucleotide sequence ID" value="NZ_AP022618.1"/>
</dbReference>
<dbReference type="EMBL" id="MVHS01000005">
    <property type="protein sequence ID" value="ORA73134.1"/>
    <property type="molecule type" value="Genomic_DNA"/>
</dbReference>
<sequence>MITTLTRLSAGKTLLLAIGAASIGSVIVLSPIVAASAHASGGTYIDNQSNNEGKGQGGAPSGAPVAKAANSGTESDSGDKIDARSTQGIVRGSIMSHPGDLALPHAEGKTGVGSICAEAKCP</sequence>
<evidence type="ECO:0000256" key="1">
    <source>
        <dbReference type="SAM" id="MobiDB-lite"/>
    </source>
</evidence>
<protein>
    <submittedName>
        <fullName evidence="2">Uncharacterized protein</fullName>
    </submittedName>
</protein>
<comment type="caution">
    <text evidence="2">The sequence shown here is derived from an EMBL/GenBank/DDBJ whole genome shotgun (WGS) entry which is preliminary data.</text>
</comment>